<evidence type="ECO:0000313" key="1">
    <source>
        <dbReference type="EMBL" id="KAK8837101.1"/>
    </source>
</evidence>
<accession>A0ABR2GT96</accession>
<proteinExistence type="predicted"/>
<comment type="caution">
    <text evidence="1">The sequence shown here is derived from an EMBL/GenBank/DDBJ whole genome shotgun (WGS) entry which is preliminary data.</text>
</comment>
<dbReference type="Proteomes" id="UP001470230">
    <property type="component" value="Unassembled WGS sequence"/>
</dbReference>
<gene>
    <name evidence="1" type="ORF">M9Y10_037154</name>
</gene>
<name>A0ABR2GT96_9EUKA</name>
<protein>
    <submittedName>
        <fullName evidence="1">Uncharacterized protein</fullName>
    </submittedName>
</protein>
<sequence>MRLNVSPSFMKTVINDKQWNNLAPMHSSLGILDKVVRTTRDMTYNMKVGNFRIDPLNKSSMH</sequence>
<reference evidence="1 2" key="1">
    <citation type="submission" date="2024-04" db="EMBL/GenBank/DDBJ databases">
        <title>Tritrichomonas musculus Genome.</title>
        <authorList>
            <person name="Alves-Ferreira E."/>
            <person name="Grigg M."/>
            <person name="Lorenzi H."/>
            <person name="Galac M."/>
        </authorList>
    </citation>
    <scope>NUCLEOTIDE SEQUENCE [LARGE SCALE GENOMIC DNA]</scope>
    <source>
        <strain evidence="1 2">EAF2021</strain>
    </source>
</reference>
<organism evidence="1 2">
    <name type="scientific">Tritrichomonas musculus</name>
    <dbReference type="NCBI Taxonomy" id="1915356"/>
    <lineage>
        <taxon>Eukaryota</taxon>
        <taxon>Metamonada</taxon>
        <taxon>Parabasalia</taxon>
        <taxon>Tritrichomonadida</taxon>
        <taxon>Tritrichomonadidae</taxon>
        <taxon>Tritrichomonas</taxon>
    </lineage>
</organism>
<keyword evidence="2" id="KW-1185">Reference proteome</keyword>
<dbReference type="EMBL" id="JAPFFF010000062">
    <property type="protein sequence ID" value="KAK8837101.1"/>
    <property type="molecule type" value="Genomic_DNA"/>
</dbReference>
<evidence type="ECO:0000313" key="2">
    <source>
        <dbReference type="Proteomes" id="UP001470230"/>
    </source>
</evidence>